<sequence length="603" mass="66240">MNWRSDTQELLGEYMERGAILASFEKPGGVLGASEWRSALDLFSGSVDLNEKFSTGCQLICWNCIPSTSRDGWLNLVVGPRTASGDLSDDAVRAAATDSHSSVDAKILPPFAAFVATRGGASAVCDELGFRHLYRRAGDGWCGISTSARSLALIEETEFDLASIATNSLLGWQVSAQTWFQGVEKCGPGEFVTVADGALKYHRPTGTRVHHEFVDLDDATRRAAALLRDIVVAYVTEHPESVLQLTGGLDSRLLLAAMPREMRAQTDTMTLATTGSADAAIAAKLAAKYDMRHEVRSMDGLHALDPAAAFRLCLTAARRLESSVDPIAAAAVDFAELHSGGRPRIAGLGGEVARGFYYLSRPRDVPVTRRRVDRLAKWRMFTNESAPAEMFTEDFRFSRFNFALEAVYEAFLKTERGWFDAMDSFYLHQRVHRWAGTLASASAMERTIVNPMLDSEFLDIVNSVPPQYKARARFLSGILVELDDELARIPLESRPSPETYAEPTLRHRIELARVTSAKVSGKVIQRFSRANRPPDGGAVLAAKVVEYWRREPEALGGIVDCGLLDGGWIERMLQQEESISVAATAFIVNLIAARGMPISQMRD</sequence>
<dbReference type="eggNOG" id="COG0367">
    <property type="taxonomic scope" value="Bacteria"/>
</dbReference>
<feature type="domain" description="Asparagine synthetase" evidence="1">
    <location>
        <begin position="226"/>
        <end position="304"/>
    </location>
</feature>
<comment type="caution">
    <text evidence="2">The sequence shown here is derived from an EMBL/GenBank/DDBJ whole genome shotgun (WGS) entry which is preliminary data.</text>
</comment>
<keyword evidence="3" id="KW-1185">Reference proteome</keyword>
<dbReference type="SUPFAM" id="SSF52402">
    <property type="entry name" value="Adenine nucleotide alpha hydrolases-like"/>
    <property type="match status" value="1"/>
</dbReference>
<proteinExistence type="predicted"/>
<dbReference type="InterPro" id="IPR014729">
    <property type="entry name" value="Rossmann-like_a/b/a_fold"/>
</dbReference>
<dbReference type="Pfam" id="PF00733">
    <property type="entry name" value="Asn_synthase"/>
    <property type="match status" value="1"/>
</dbReference>
<dbReference type="GO" id="GO:0006529">
    <property type="term" value="P:asparagine biosynthetic process"/>
    <property type="evidence" value="ECO:0007669"/>
    <property type="project" value="InterPro"/>
</dbReference>
<name>K6WRA3_9ACTN</name>
<protein>
    <recommendedName>
        <fullName evidence="1">Asparagine synthetase domain-containing protein</fullName>
    </recommendedName>
</protein>
<dbReference type="Proteomes" id="UP000008363">
    <property type="component" value="Unassembled WGS sequence"/>
</dbReference>
<dbReference type="GO" id="GO:0004066">
    <property type="term" value="F:asparagine synthase (glutamine-hydrolyzing) activity"/>
    <property type="evidence" value="ECO:0007669"/>
    <property type="project" value="InterPro"/>
</dbReference>
<accession>K6WRA3</accession>
<gene>
    <name evidence="2" type="ORF">GORHZ_050_00050</name>
</gene>
<dbReference type="EMBL" id="BAHC01000050">
    <property type="protein sequence ID" value="GAB89089.1"/>
    <property type="molecule type" value="Genomic_DNA"/>
</dbReference>
<evidence type="ECO:0000313" key="3">
    <source>
        <dbReference type="Proteomes" id="UP000008363"/>
    </source>
</evidence>
<dbReference type="OrthoDB" id="564639at2"/>
<dbReference type="InterPro" id="IPR001962">
    <property type="entry name" value="Asn_synthase"/>
</dbReference>
<evidence type="ECO:0000313" key="2">
    <source>
        <dbReference type="EMBL" id="GAB89089.1"/>
    </source>
</evidence>
<dbReference type="STRING" id="1108045.GORHZ_050_00050"/>
<organism evidence="2 3">
    <name type="scientific">Gordonia rhizosphera NBRC 16068</name>
    <dbReference type="NCBI Taxonomy" id="1108045"/>
    <lineage>
        <taxon>Bacteria</taxon>
        <taxon>Bacillati</taxon>
        <taxon>Actinomycetota</taxon>
        <taxon>Actinomycetes</taxon>
        <taxon>Mycobacteriales</taxon>
        <taxon>Gordoniaceae</taxon>
        <taxon>Gordonia</taxon>
    </lineage>
</organism>
<reference evidence="2 3" key="1">
    <citation type="submission" date="2012-08" db="EMBL/GenBank/DDBJ databases">
        <title>Whole genome shotgun sequence of Gordonia rhizosphera NBRC 16068.</title>
        <authorList>
            <person name="Takarada H."/>
            <person name="Isaki S."/>
            <person name="Hosoyama A."/>
            <person name="Tsuchikane K."/>
            <person name="Katsumata H."/>
            <person name="Baba S."/>
            <person name="Ohji S."/>
            <person name="Yamazaki S."/>
            <person name="Fujita N."/>
        </authorList>
    </citation>
    <scope>NUCLEOTIDE SEQUENCE [LARGE SCALE GENOMIC DNA]</scope>
    <source>
        <strain evidence="2 3">NBRC 16068</strain>
    </source>
</reference>
<dbReference type="Gene3D" id="3.40.50.620">
    <property type="entry name" value="HUPs"/>
    <property type="match status" value="1"/>
</dbReference>
<evidence type="ECO:0000259" key="1">
    <source>
        <dbReference type="Pfam" id="PF00733"/>
    </source>
</evidence>
<dbReference type="AlphaFoldDB" id="K6WRA3"/>